<gene>
    <name evidence="9" type="ORF">E7746_09715</name>
</gene>
<evidence type="ECO:0000256" key="4">
    <source>
        <dbReference type="ARBA" id="ARBA00022692"/>
    </source>
</evidence>
<evidence type="ECO:0000256" key="5">
    <source>
        <dbReference type="ARBA" id="ARBA00022989"/>
    </source>
</evidence>
<evidence type="ECO:0000256" key="2">
    <source>
        <dbReference type="ARBA" id="ARBA00022448"/>
    </source>
</evidence>
<dbReference type="InterPro" id="IPR022520">
    <property type="entry name" value="Glu/GABA_antiporter_put"/>
</dbReference>
<organism evidence="9 10">
    <name type="scientific">Muribaculum gordoncarteri</name>
    <dbReference type="NCBI Taxonomy" id="2530390"/>
    <lineage>
        <taxon>Bacteria</taxon>
        <taxon>Pseudomonadati</taxon>
        <taxon>Bacteroidota</taxon>
        <taxon>Bacteroidia</taxon>
        <taxon>Bacteroidales</taxon>
        <taxon>Muribaculaceae</taxon>
        <taxon>Muribaculum</taxon>
    </lineage>
</organism>
<sequence length="528" mass="57201">MANSNIKAVAKLGVGTLIMLNVVAVVSLRGLPAEAEYGISSAFYYLFAAFVFLIPVSLVSAELAAMFPYQQGGMFRWVGEAFGEKLGFLGIWLQWIENTIWYPTVLTFGAVALAFIGMNHGADSVLASNKIYSLVVVLAIYWLATFISLKGMGWVGKISKIGGMVGTIIPVIILTILGVIYLCVGGTPQMNLHGNFIPDLSKFDNIVLAASIFLFYAGMELSGVHVREIKNPTVNYPKAVFLGALITVLIFIFGTYALGLIIPAKDINLVQSLLVGFDNYFSYFHISWLSPVMAIALVFGVLAGVLTWVSGPSKGILAVGKAGYLPPFFQKTNKNGIQRNILLIQGGAVTLLSLLFVVMPSVESFYQILSQLTVLLYLIAYLLMFAAAIYLRYSMKKAKRPFRIGNHGNWLMWLVGGIGFAGSLLAFVLSFLPPGQVAIGSNTIWYSVLIGGVVIFVVAPFIILRFRKPSWVAKGSDFVPFHWQTDPASQARLAEAEAQFEASEGIAAPTAKPAADPTAEPDKTSTKS</sequence>
<dbReference type="GO" id="GO:0022857">
    <property type="term" value="F:transmembrane transporter activity"/>
    <property type="evidence" value="ECO:0007669"/>
    <property type="project" value="InterPro"/>
</dbReference>
<feature type="transmembrane region" description="Helical" evidence="8">
    <location>
        <begin position="444"/>
        <end position="464"/>
    </location>
</feature>
<accession>A0A4V1D1R6</accession>
<dbReference type="Gene3D" id="1.20.1740.10">
    <property type="entry name" value="Amino acid/polyamine transporter I"/>
    <property type="match status" value="1"/>
</dbReference>
<name>A0A4V1D1R6_9BACT</name>
<feature type="transmembrane region" description="Helical" evidence="8">
    <location>
        <begin position="341"/>
        <end position="362"/>
    </location>
</feature>
<dbReference type="PANTHER" id="PTHR42770:SF15">
    <property type="entry name" value="GLUTAMATE_GAMMA-AMINOBUTYRATE ANTIPORTER-RELATED"/>
    <property type="match status" value="1"/>
</dbReference>
<keyword evidence="5 8" id="KW-1133">Transmembrane helix</keyword>
<feature type="compositionally biased region" description="Low complexity" evidence="7">
    <location>
        <begin position="507"/>
        <end position="518"/>
    </location>
</feature>
<dbReference type="NCBIfam" id="TIGR03813">
    <property type="entry name" value="put_Glu_GABA_T"/>
    <property type="match status" value="1"/>
</dbReference>
<dbReference type="EMBL" id="CP039393">
    <property type="protein sequence ID" value="QCD36137.1"/>
    <property type="molecule type" value="Genomic_DNA"/>
</dbReference>
<feature type="region of interest" description="Disordered" evidence="7">
    <location>
        <begin position="505"/>
        <end position="528"/>
    </location>
</feature>
<evidence type="ECO:0000256" key="6">
    <source>
        <dbReference type="ARBA" id="ARBA00023136"/>
    </source>
</evidence>
<keyword evidence="6 8" id="KW-0472">Membrane</keyword>
<feature type="transmembrane region" description="Helical" evidence="8">
    <location>
        <begin position="368"/>
        <end position="391"/>
    </location>
</feature>
<feature type="transmembrane region" description="Helical" evidence="8">
    <location>
        <begin position="240"/>
        <end position="262"/>
    </location>
</feature>
<feature type="transmembrane region" description="Helical" evidence="8">
    <location>
        <begin position="12"/>
        <end position="31"/>
    </location>
</feature>
<dbReference type="KEGG" id="mgod:E7746_09715"/>
<reference evidence="9 10" key="1">
    <citation type="submission" date="2019-02" db="EMBL/GenBank/DDBJ databases">
        <title>Isolation and identification of novel species under the genus Muribaculum.</title>
        <authorList>
            <person name="Miyake S."/>
            <person name="Ding Y."/>
            <person name="Low A."/>
            <person name="Soh M."/>
            <person name="Seedorf H."/>
        </authorList>
    </citation>
    <scope>NUCLEOTIDE SEQUENCE [LARGE SCALE GENOMIC DNA]</scope>
    <source>
        <strain evidence="9 10">TLL-A4</strain>
    </source>
</reference>
<dbReference type="Pfam" id="PF13520">
    <property type="entry name" value="AA_permease_2"/>
    <property type="match status" value="1"/>
</dbReference>
<feature type="transmembrane region" description="Helical" evidence="8">
    <location>
        <begin position="161"/>
        <end position="182"/>
    </location>
</feature>
<keyword evidence="2" id="KW-0813">Transport</keyword>
<keyword evidence="3" id="KW-1003">Cell membrane</keyword>
<evidence type="ECO:0000256" key="1">
    <source>
        <dbReference type="ARBA" id="ARBA00004651"/>
    </source>
</evidence>
<protein>
    <submittedName>
        <fullName evidence="9">Amino acid permease</fullName>
    </submittedName>
</protein>
<feature type="transmembrane region" description="Helical" evidence="8">
    <location>
        <begin position="100"/>
        <end position="119"/>
    </location>
</feature>
<keyword evidence="10" id="KW-1185">Reference proteome</keyword>
<feature type="transmembrane region" description="Helical" evidence="8">
    <location>
        <begin position="411"/>
        <end position="432"/>
    </location>
</feature>
<feature type="transmembrane region" description="Helical" evidence="8">
    <location>
        <begin position="202"/>
        <end position="219"/>
    </location>
</feature>
<feature type="transmembrane region" description="Helical" evidence="8">
    <location>
        <begin position="43"/>
        <end position="67"/>
    </location>
</feature>
<dbReference type="Proteomes" id="UP000297031">
    <property type="component" value="Chromosome"/>
</dbReference>
<dbReference type="RefSeq" id="WP_136410675.1">
    <property type="nucleotide sequence ID" value="NZ_CP039393.1"/>
</dbReference>
<keyword evidence="4 8" id="KW-0812">Transmembrane</keyword>
<dbReference type="InterPro" id="IPR002293">
    <property type="entry name" value="AA/rel_permease1"/>
</dbReference>
<proteinExistence type="predicted"/>
<dbReference type="PANTHER" id="PTHR42770">
    <property type="entry name" value="AMINO ACID TRANSPORTER-RELATED"/>
    <property type="match status" value="1"/>
</dbReference>
<dbReference type="AlphaFoldDB" id="A0A4V1D1R6"/>
<feature type="transmembrane region" description="Helical" evidence="8">
    <location>
        <begin position="131"/>
        <end position="149"/>
    </location>
</feature>
<dbReference type="OrthoDB" id="9806937at2"/>
<dbReference type="PIRSF" id="PIRSF006060">
    <property type="entry name" value="AA_transporter"/>
    <property type="match status" value="1"/>
</dbReference>
<comment type="subcellular location">
    <subcellularLocation>
        <location evidence="1">Cell membrane</location>
        <topology evidence="1">Multi-pass membrane protein</topology>
    </subcellularLocation>
</comment>
<evidence type="ECO:0000313" key="9">
    <source>
        <dbReference type="EMBL" id="QCD36137.1"/>
    </source>
</evidence>
<dbReference type="GO" id="GO:0005886">
    <property type="term" value="C:plasma membrane"/>
    <property type="evidence" value="ECO:0007669"/>
    <property type="project" value="UniProtKB-SubCell"/>
</dbReference>
<feature type="transmembrane region" description="Helical" evidence="8">
    <location>
        <begin position="282"/>
        <end position="309"/>
    </location>
</feature>
<dbReference type="InterPro" id="IPR050367">
    <property type="entry name" value="APC_superfamily"/>
</dbReference>
<evidence type="ECO:0000256" key="3">
    <source>
        <dbReference type="ARBA" id="ARBA00022475"/>
    </source>
</evidence>
<evidence type="ECO:0000313" key="10">
    <source>
        <dbReference type="Proteomes" id="UP000297031"/>
    </source>
</evidence>
<evidence type="ECO:0000256" key="7">
    <source>
        <dbReference type="SAM" id="MobiDB-lite"/>
    </source>
</evidence>
<evidence type="ECO:0000256" key="8">
    <source>
        <dbReference type="SAM" id="Phobius"/>
    </source>
</evidence>